<evidence type="ECO:0000313" key="2">
    <source>
        <dbReference type="EMBL" id="MBG6083241.1"/>
    </source>
</evidence>
<sequence length="111" mass="12217">MFSPAGRLPDAWKSPVTVLRSGGRDDKGNPLEDQEIPRGRLLVAPRATNDPVDRSDVADVTAVLYDEDTTFRYYSTDRIRIDAPNRMAGTWQVDGRPGEWPAGSEVGLVMG</sequence>
<name>A0A931GHH1_9MICC</name>
<feature type="region of interest" description="Disordered" evidence="1">
    <location>
        <begin position="1"/>
        <end position="51"/>
    </location>
</feature>
<reference evidence="2" key="1">
    <citation type="submission" date="2020-11" db="EMBL/GenBank/DDBJ databases">
        <title>Sequencing the genomes of 1000 actinobacteria strains.</title>
        <authorList>
            <person name="Klenk H.-P."/>
        </authorList>
    </citation>
    <scope>NUCLEOTIDE SEQUENCE</scope>
    <source>
        <strain evidence="2">DSM 26152</strain>
    </source>
</reference>
<gene>
    <name evidence="2" type="ORF">IW252_000008</name>
</gene>
<dbReference type="EMBL" id="JADOTZ010000001">
    <property type="protein sequence ID" value="MBG6083241.1"/>
    <property type="molecule type" value="Genomic_DNA"/>
</dbReference>
<dbReference type="Proteomes" id="UP000625033">
    <property type="component" value="Unassembled WGS sequence"/>
</dbReference>
<dbReference type="RefSeq" id="WP_196834700.1">
    <property type="nucleotide sequence ID" value="NZ_JADOTZ010000001.1"/>
</dbReference>
<proteinExistence type="predicted"/>
<protein>
    <submittedName>
        <fullName evidence="2">Uncharacterized protein</fullName>
    </submittedName>
</protein>
<organism evidence="2 3">
    <name type="scientific">Zhihengliuella flava</name>
    <dbReference type="NCBI Taxonomy" id="1285193"/>
    <lineage>
        <taxon>Bacteria</taxon>
        <taxon>Bacillati</taxon>
        <taxon>Actinomycetota</taxon>
        <taxon>Actinomycetes</taxon>
        <taxon>Micrococcales</taxon>
        <taxon>Micrococcaceae</taxon>
        <taxon>Zhihengliuella</taxon>
    </lineage>
</organism>
<evidence type="ECO:0000313" key="3">
    <source>
        <dbReference type="Proteomes" id="UP000625033"/>
    </source>
</evidence>
<evidence type="ECO:0000256" key="1">
    <source>
        <dbReference type="SAM" id="MobiDB-lite"/>
    </source>
</evidence>
<comment type="caution">
    <text evidence="2">The sequence shown here is derived from an EMBL/GenBank/DDBJ whole genome shotgun (WGS) entry which is preliminary data.</text>
</comment>
<dbReference type="AlphaFoldDB" id="A0A931GHH1"/>
<keyword evidence="3" id="KW-1185">Reference proteome</keyword>
<accession>A0A931GHH1</accession>
<feature type="compositionally biased region" description="Basic and acidic residues" evidence="1">
    <location>
        <begin position="22"/>
        <end position="38"/>
    </location>
</feature>